<reference evidence="2 3" key="1">
    <citation type="submission" date="2024-08" db="EMBL/GenBank/DDBJ databases">
        <authorList>
            <person name="Cucini C."/>
            <person name="Frati F."/>
        </authorList>
    </citation>
    <scope>NUCLEOTIDE SEQUENCE [LARGE SCALE GENOMIC DNA]</scope>
</reference>
<dbReference type="EMBL" id="CAXLJM020000141">
    <property type="protein sequence ID" value="CAL8140819.1"/>
    <property type="molecule type" value="Genomic_DNA"/>
</dbReference>
<evidence type="ECO:0000313" key="2">
    <source>
        <dbReference type="EMBL" id="CAL8140819.1"/>
    </source>
</evidence>
<sequence length="284" mass="33199">MASPRPAFFLILAFMIDMANLKNQYAVLDFQDELRVFKTCMVQLVFNDIPDKLRKPCSESEKSIEGSCDERAITNLVQYNRSEITLTSLENLRHDCPNLQGYYIGRSEKQSETLKDLIRLNQSHHELLLMSRDIQKNVALPMRSEKAHLGEKIWVFQLIQIRELEKPCARDKILRSKLKTISRLDKKSEKVSKRVDVFTKRLDKLEKVWEETEANWRTELGLDKSQFMKMGRKERKSVVKLWTDRELIAAQEKSKFEDLKSEWDAVKGSLDESVMNCLRGVAEL</sequence>
<proteinExistence type="predicted"/>
<organism evidence="2 3">
    <name type="scientific">Orchesella dallaii</name>
    <dbReference type="NCBI Taxonomy" id="48710"/>
    <lineage>
        <taxon>Eukaryota</taxon>
        <taxon>Metazoa</taxon>
        <taxon>Ecdysozoa</taxon>
        <taxon>Arthropoda</taxon>
        <taxon>Hexapoda</taxon>
        <taxon>Collembola</taxon>
        <taxon>Entomobryomorpha</taxon>
        <taxon>Entomobryoidea</taxon>
        <taxon>Orchesellidae</taxon>
        <taxon>Orchesellinae</taxon>
        <taxon>Orchesella</taxon>
    </lineage>
</organism>
<dbReference type="Proteomes" id="UP001642540">
    <property type="component" value="Unassembled WGS sequence"/>
</dbReference>
<evidence type="ECO:0000313" key="3">
    <source>
        <dbReference type="Proteomes" id="UP001642540"/>
    </source>
</evidence>
<keyword evidence="3" id="KW-1185">Reference proteome</keyword>
<feature type="chain" id="PRO_5046766793" evidence="1">
    <location>
        <begin position="22"/>
        <end position="284"/>
    </location>
</feature>
<keyword evidence="1" id="KW-0732">Signal</keyword>
<feature type="signal peptide" evidence="1">
    <location>
        <begin position="1"/>
        <end position="21"/>
    </location>
</feature>
<name>A0ABP1S101_9HEXA</name>
<evidence type="ECO:0000256" key="1">
    <source>
        <dbReference type="SAM" id="SignalP"/>
    </source>
</evidence>
<gene>
    <name evidence="2" type="ORF">ODALV1_LOCUS28439</name>
</gene>
<protein>
    <submittedName>
        <fullName evidence="2">Uncharacterized protein</fullName>
    </submittedName>
</protein>
<accession>A0ABP1S101</accession>
<comment type="caution">
    <text evidence="2">The sequence shown here is derived from an EMBL/GenBank/DDBJ whole genome shotgun (WGS) entry which is preliminary data.</text>
</comment>